<dbReference type="GeneID" id="36580868"/>
<gene>
    <name evidence="1" type="ORF">K444DRAFT_432948</name>
</gene>
<dbReference type="RefSeq" id="XP_024735378.1">
    <property type="nucleotide sequence ID" value="XM_024872788.1"/>
</dbReference>
<reference evidence="1 2" key="1">
    <citation type="submission" date="2016-04" db="EMBL/GenBank/DDBJ databases">
        <title>A degradative enzymes factory behind the ericoid mycorrhizal symbiosis.</title>
        <authorList>
            <consortium name="DOE Joint Genome Institute"/>
            <person name="Martino E."/>
            <person name="Morin E."/>
            <person name="Grelet G."/>
            <person name="Kuo A."/>
            <person name="Kohler A."/>
            <person name="Daghino S."/>
            <person name="Barry K."/>
            <person name="Choi C."/>
            <person name="Cichocki N."/>
            <person name="Clum A."/>
            <person name="Copeland A."/>
            <person name="Hainaut M."/>
            <person name="Haridas S."/>
            <person name="Labutti K."/>
            <person name="Lindquist E."/>
            <person name="Lipzen A."/>
            <person name="Khouja H.-R."/>
            <person name="Murat C."/>
            <person name="Ohm R."/>
            <person name="Olson A."/>
            <person name="Spatafora J."/>
            <person name="Veneault-Fourrey C."/>
            <person name="Henrissat B."/>
            <person name="Grigoriev I."/>
            <person name="Martin F."/>
            <person name="Perotto S."/>
        </authorList>
    </citation>
    <scope>NUCLEOTIDE SEQUENCE [LARGE SCALE GENOMIC DNA]</scope>
    <source>
        <strain evidence="1 2">E</strain>
    </source>
</reference>
<dbReference type="Proteomes" id="UP000235371">
    <property type="component" value="Unassembled WGS sequence"/>
</dbReference>
<dbReference type="EMBL" id="KZ613822">
    <property type="protein sequence ID" value="PMD58474.1"/>
    <property type="molecule type" value="Genomic_DNA"/>
</dbReference>
<name>A0A2J6T633_9HELO</name>
<organism evidence="1 2">
    <name type="scientific">Hyaloscypha bicolor E</name>
    <dbReference type="NCBI Taxonomy" id="1095630"/>
    <lineage>
        <taxon>Eukaryota</taxon>
        <taxon>Fungi</taxon>
        <taxon>Dikarya</taxon>
        <taxon>Ascomycota</taxon>
        <taxon>Pezizomycotina</taxon>
        <taxon>Leotiomycetes</taxon>
        <taxon>Helotiales</taxon>
        <taxon>Hyaloscyphaceae</taxon>
        <taxon>Hyaloscypha</taxon>
        <taxon>Hyaloscypha bicolor</taxon>
    </lineage>
</organism>
<dbReference type="AlphaFoldDB" id="A0A2J6T633"/>
<sequence length="187" mass="20583">MEDVTYLPHSTANACNEIIRKNYSSGDPPNISRFRQNIGFIITSINHYVQCSASRSDFSEQNTKGYERAVTGSWIGFFQSANPEDIIDTLCDIMPIGVQFILGRPNLASTDLLQPPKYEAAVELGLAGAYLDVIPCGDGTLGLYVGSGCGQGGLSRRFRDYLCDSRIELSNLHRHHEFETSGIPSSR</sequence>
<accession>A0A2J6T633</accession>
<evidence type="ECO:0000313" key="2">
    <source>
        <dbReference type="Proteomes" id="UP000235371"/>
    </source>
</evidence>
<protein>
    <submittedName>
        <fullName evidence="1">Uncharacterized protein</fullName>
    </submittedName>
</protein>
<evidence type="ECO:0000313" key="1">
    <source>
        <dbReference type="EMBL" id="PMD58474.1"/>
    </source>
</evidence>
<keyword evidence="2" id="KW-1185">Reference proteome</keyword>
<dbReference type="InParanoid" id="A0A2J6T633"/>
<proteinExistence type="predicted"/>